<dbReference type="STRING" id="717646.M2LTU7"/>
<dbReference type="Proteomes" id="UP000011761">
    <property type="component" value="Unassembled WGS sequence"/>
</dbReference>
<evidence type="ECO:0000256" key="1">
    <source>
        <dbReference type="SAM" id="MobiDB-lite"/>
    </source>
</evidence>
<dbReference type="GeneID" id="19116362"/>
<gene>
    <name evidence="3" type="ORF">BAUCODRAFT_67483</name>
</gene>
<dbReference type="HOGENOM" id="CLU_998079_0_0_1"/>
<dbReference type="OrthoDB" id="3909290at2759"/>
<dbReference type="KEGG" id="bcom:BAUCODRAFT_67483"/>
<dbReference type="EMBL" id="KB445553">
    <property type="protein sequence ID" value="EMC97957.1"/>
    <property type="molecule type" value="Genomic_DNA"/>
</dbReference>
<protein>
    <submittedName>
        <fullName evidence="3">Uncharacterized protein</fullName>
    </submittedName>
</protein>
<feature type="signal peptide" evidence="2">
    <location>
        <begin position="1"/>
        <end position="17"/>
    </location>
</feature>
<dbReference type="RefSeq" id="XP_007674677.1">
    <property type="nucleotide sequence ID" value="XM_007676487.1"/>
</dbReference>
<sequence length="286" mass="28169">MQNLILISAAFAASATASLLPRQGSSQQDPSDYLDYVCMPTNSSGYPDFNAPCIAVQAITAECIYGAAGLSVIMASGSDNGAEIDEDTPMLSNSTQRNCVCQSQFFNALSGCNNCYKAHGAPSGLDGYVDQSFIASASSSYCAVTNTPTAGLADVLYGYATGSVASSLQSVASTASQTSTFSDPLGNNTAVSAYFTPSVTGSAFWVVAQATQTASNSTGSSSGSVSGQIVATSAPASSAAGTSSRVSGSASGASASASTTAGSGAGKQELAAVVGALALMAGVVAL</sequence>
<reference evidence="3 4" key="1">
    <citation type="journal article" date="2012" name="PLoS Pathog.">
        <title>Diverse lifestyles and strategies of plant pathogenesis encoded in the genomes of eighteen Dothideomycetes fungi.</title>
        <authorList>
            <person name="Ohm R.A."/>
            <person name="Feau N."/>
            <person name="Henrissat B."/>
            <person name="Schoch C.L."/>
            <person name="Horwitz B.A."/>
            <person name="Barry K.W."/>
            <person name="Condon B.J."/>
            <person name="Copeland A.C."/>
            <person name="Dhillon B."/>
            <person name="Glaser F."/>
            <person name="Hesse C.N."/>
            <person name="Kosti I."/>
            <person name="LaButti K."/>
            <person name="Lindquist E.A."/>
            <person name="Lucas S."/>
            <person name="Salamov A.A."/>
            <person name="Bradshaw R.E."/>
            <person name="Ciuffetti L."/>
            <person name="Hamelin R.C."/>
            <person name="Kema G.H.J."/>
            <person name="Lawrence C."/>
            <person name="Scott J.A."/>
            <person name="Spatafora J.W."/>
            <person name="Turgeon B.G."/>
            <person name="de Wit P.J.G.M."/>
            <person name="Zhong S."/>
            <person name="Goodwin S.B."/>
            <person name="Grigoriev I.V."/>
        </authorList>
    </citation>
    <scope>NUCLEOTIDE SEQUENCE [LARGE SCALE GENOMIC DNA]</scope>
    <source>
        <strain evidence="3 4">UAMH 10762</strain>
    </source>
</reference>
<dbReference type="AlphaFoldDB" id="M2LTU7"/>
<organism evidence="3 4">
    <name type="scientific">Baudoinia panamericana (strain UAMH 10762)</name>
    <name type="common">Angels' share fungus</name>
    <name type="synonym">Baudoinia compniacensis (strain UAMH 10762)</name>
    <dbReference type="NCBI Taxonomy" id="717646"/>
    <lineage>
        <taxon>Eukaryota</taxon>
        <taxon>Fungi</taxon>
        <taxon>Dikarya</taxon>
        <taxon>Ascomycota</taxon>
        <taxon>Pezizomycotina</taxon>
        <taxon>Dothideomycetes</taxon>
        <taxon>Dothideomycetidae</taxon>
        <taxon>Mycosphaerellales</taxon>
        <taxon>Teratosphaeriaceae</taxon>
        <taxon>Baudoinia</taxon>
    </lineage>
</organism>
<evidence type="ECO:0000313" key="3">
    <source>
        <dbReference type="EMBL" id="EMC97957.1"/>
    </source>
</evidence>
<evidence type="ECO:0000256" key="2">
    <source>
        <dbReference type="SAM" id="SignalP"/>
    </source>
</evidence>
<keyword evidence="2" id="KW-0732">Signal</keyword>
<dbReference type="eggNOG" id="ENOG502SISC">
    <property type="taxonomic scope" value="Eukaryota"/>
</dbReference>
<dbReference type="OMA" id="HAQCMCG"/>
<feature type="region of interest" description="Disordered" evidence="1">
    <location>
        <begin position="238"/>
        <end position="262"/>
    </location>
</feature>
<accession>M2LTU7</accession>
<name>M2LTU7_BAUPA</name>
<evidence type="ECO:0000313" key="4">
    <source>
        <dbReference type="Proteomes" id="UP000011761"/>
    </source>
</evidence>
<feature type="chain" id="PRO_5004021875" evidence="2">
    <location>
        <begin position="18"/>
        <end position="286"/>
    </location>
</feature>
<keyword evidence="4" id="KW-1185">Reference proteome</keyword>
<proteinExistence type="predicted"/>